<name>A0A4Q7V252_PSEST</name>
<dbReference type="AlphaFoldDB" id="A0A4Q7V252"/>
<dbReference type="EMBL" id="SHKL01000001">
    <property type="protein sequence ID" value="RZT87431.1"/>
    <property type="molecule type" value="Genomic_DNA"/>
</dbReference>
<sequence>MKLFGREPALWSALAAAVIQVLSLFVFPLTVDQQGVLNACVVAVLGLVTAAVLRSDGISAAALGLVKAAVAVGISFGLGWTPEQQVVAITLAAAVSAMFVRTQEVPPVQVSYRPTASEPSTTVTTV</sequence>
<keyword evidence="1" id="KW-1133">Transmembrane helix</keyword>
<feature type="transmembrane region" description="Helical" evidence="1">
    <location>
        <begin position="9"/>
        <end position="29"/>
    </location>
</feature>
<feature type="transmembrane region" description="Helical" evidence="1">
    <location>
        <begin position="35"/>
        <end position="53"/>
    </location>
</feature>
<dbReference type="OrthoDB" id="3480304at2"/>
<proteinExistence type="predicted"/>
<keyword evidence="1" id="KW-0472">Membrane</keyword>
<dbReference type="RefSeq" id="WP_130291586.1">
    <property type="nucleotide sequence ID" value="NZ_SHKL01000001.1"/>
</dbReference>
<evidence type="ECO:0000256" key="1">
    <source>
        <dbReference type="SAM" id="Phobius"/>
    </source>
</evidence>
<protein>
    <submittedName>
        <fullName evidence="2">Uncharacterized protein</fullName>
    </submittedName>
</protein>
<feature type="transmembrane region" description="Helical" evidence="1">
    <location>
        <begin position="60"/>
        <end position="80"/>
    </location>
</feature>
<organism evidence="2 3">
    <name type="scientific">Pseudonocardia sediminis</name>
    <dbReference type="NCBI Taxonomy" id="1397368"/>
    <lineage>
        <taxon>Bacteria</taxon>
        <taxon>Bacillati</taxon>
        <taxon>Actinomycetota</taxon>
        <taxon>Actinomycetes</taxon>
        <taxon>Pseudonocardiales</taxon>
        <taxon>Pseudonocardiaceae</taxon>
        <taxon>Pseudonocardia</taxon>
    </lineage>
</organism>
<evidence type="ECO:0000313" key="2">
    <source>
        <dbReference type="EMBL" id="RZT87431.1"/>
    </source>
</evidence>
<keyword evidence="3" id="KW-1185">Reference proteome</keyword>
<reference evidence="2 3" key="1">
    <citation type="submission" date="2019-02" db="EMBL/GenBank/DDBJ databases">
        <title>Sequencing the genomes of 1000 actinobacteria strains.</title>
        <authorList>
            <person name="Klenk H.-P."/>
        </authorList>
    </citation>
    <scope>NUCLEOTIDE SEQUENCE [LARGE SCALE GENOMIC DNA]</scope>
    <source>
        <strain evidence="2 3">DSM 45779</strain>
    </source>
</reference>
<dbReference type="Proteomes" id="UP000291591">
    <property type="component" value="Unassembled WGS sequence"/>
</dbReference>
<accession>A0A4Q7V252</accession>
<keyword evidence="1" id="KW-0812">Transmembrane</keyword>
<gene>
    <name evidence="2" type="ORF">EV383_4355</name>
</gene>
<evidence type="ECO:0000313" key="3">
    <source>
        <dbReference type="Proteomes" id="UP000291591"/>
    </source>
</evidence>
<comment type="caution">
    <text evidence="2">The sequence shown here is derived from an EMBL/GenBank/DDBJ whole genome shotgun (WGS) entry which is preliminary data.</text>
</comment>